<dbReference type="RefSeq" id="WP_214094285.1">
    <property type="nucleotide sequence ID" value="NZ_JAHCLR010000043.1"/>
</dbReference>
<dbReference type="EMBL" id="JAHCLR010000043">
    <property type="protein sequence ID" value="MBS9535429.1"/>
    <property type="molecule type" value="Genomic_DNA"/>
</dbReference>
<comment type="caution">
    <text evidence="1">The sequence shown here is derived from an EMBL/GenBank/DDBJ whole genome shotgun (WGS) entry which is preliminary data.</text>
</comment>
<dbReference type="Proteomes" id="UP001519535">
    <property type="component" value="Unassembled WGS sequence"/>
</dbReference>
<evidence type="ECO:0000313" key="1">
    <source>
        <dbReference type="EMBL" id="MBS9535429.1"/>
    </source>
</evidence>
<sequence length="63" mass="7137">MSYLEHAMLMPTGHHRQPDGSVLRVDFEAGQWVGSLYTPQLELRSQLIGSDTEVHAWADRLAM</sequence>
<gene>
    <name evidence="1" type="ORF">KIH27_17735</name>
</gene>
<evidence type="ECO:0000313" key="2">
    <source>
        <dbReference type="Proteomes" id="UP001519535"/>
    </source>
</evidence>
<protein>
    <submittedName>
        <fullName evidence="1">Uncharacterized protein</fullName>
    </submittedName>
</protein>
<organism evidence="1 2">
    <name type="scientific">Mycolicibacter acidiphilus</name>
    <dbReference type="NCBI Taxonomy" id="2835306"/>
    <lineage>
        <taxon>Bacteria</taxon>
        <taxon>Bacillati</taxon>
        <taxon>Actinomycetota</taxon>
        <taxon>Actinomycetes</taxon>
        <taxon>Mycobacteriales</taxon>
        <taxon>Mycobacteriaceae</taxon>
        <taxon>Mycolicibacter</taxon>
    </lineage>
</organism>
<reference evidence="1 2" key="1">
    <citation type="submission" date="2021-05" db="EMBL/GenBank/DDBJ databases">
        <title>Mycobacterium acidophilum sp. nov., an extremely acid-tolerant member of the genus Mycobacterium.</title>
        <authorList>
            <person name="Xia J."/>
        </authorList>
    </citation>
    <scope>NUCLEOTIDE SEQUENCE [LARGE SCALE GENOMIC DNA]</scope>
    <source>
        <strain evidence="1 2">M1</strain>
    </source>
</reference>
<accession>A0ABS5RR42</accession>
<proteinExistence type="predicted"/>
<name>A0ABS5RR42_9MYCO</name>
<keyword evidence="2" id="KW-1185">Reference proteome</keyword>